<feature type="transmembrane region" description="Helical" evidence="7">
    <location>
        <begin position="137"/>
        <end position="161"/>
    </location>
</feature>
<evidence type="ECO:0000256" key="5">
    <source>
        <dbReference type="ARBA" id="ARBA00022989"/>
    </source>
</evidence>
<feature type="transmembrane region" description="Helical" evidence="7">
    <location>
        <begin position="393"/>
        <end position="411"/>
    </location>
</feature>
<organism evidence="8 9">
    <name type="scientific">Halapricum salinum</name>
    <dbReference type="NCBI Taxonomy" id="1457250"/>
    <lineage>
        <taxon>Archaea</taxon>
        <taxon>Methanobacteriati</taxon>
        <taxon>Methanobacteriota</taxon>
        <taxon>Stenosarchaea group</taxon>
        <taxon>Halobacteria</taxon>
        <taxon>Halobacteriales</taxon>
        <taxon>Haloarculaceae</taxon>
        <taxon>Halapricum</taxon>
    </lineage>
</organism>
<evidence type="ECO:0000313" key="8">
    <source>
        <dbReference type="EMBL" id="QCC50173.1"/>
    </source>
</evidence>
<dbReference type="OrthoDB" id="213326at2157"/>
<dbReference type="RefSeq" id="WP_079979409.1">
    <property type="nucleotide sequence ID" value="NZ_CP031310.1"/>
</dbReference>
<reference evidence="8 9" key="1">
    <citation type="journal article" date="2019" name="Nat. Commun.">
        <title>A new type of DNA phosphorothioation-based antiviral system in archaea.</title>
        <authorList>
            <person name="Xiong L."/>
            <person name="Liu S."/>
            <person name="Chen S."/>
            <person name="Xiao Y."/>
            <person name="Zhu B."/>
            <person name="Gao Y."/>
            <person name="Zhang Y."/>
            <person name="Chen B."/>
            <person name="Luo J."/>
            <person name="Deng Z."/>
            <person name="Chen X."/>
            <person name="Wang L."/>
            <person name="Chen S."/>
        </authorList>
    </citation>
    <scope>NUCLEOTIDE SEQUENCE [LARGE SCALE GENOMIC DNA]</scope>
    <source>
        <strain evidence="8 9">CBA1105</strain>
    </source>
</reference>
<feature type="transmembrane region" description="Helical" evidence="7">
    <location>
        <begin position="432"/>
        <end position="450"/>
    </location>
</feature>
<evidence type="ECO:0000256" key="4">
    <source>
        <dbReference type="ARBA" id="ARBA00022692"/>
    </source>
</evidence>
<dbReference type="EMBL" id="CP031310">
    <property type="protein sequence ID" value="QCC50173.1"/>
    <property type="molecule type" value="Genomic_DNA"/>
</dbReference>
<evidence type="ECO:0000256" key="7">
    <source>
        <dbReference type="SAM" id="Phobius"/>
    </source>
</evidence>
<keyword evidence="6 7" id="KW-0472">Membrane</keyword>
<evidence type="ECO:0000256" key="3">
    <source>
        <dbReference type="ARBA" id="ARBA00022475"/>
    </source>
</evidence>
<dbReference type="Proteomes" id="UP000296706">
    <property type="component" value="Chromosome"/>
</dbReference>
<evidence type="ECO:0000256" key="1">
    <source>
        <dbReference type="ARBA" id="ARBA00004651"/>
    </source>
</evidence>
<feature type="transmembrane region" description="Helical" evidence="7">
    <location>
        <begin position="233"/>
        <end position="255"/>
    </location>
</feature>
<dbReference type="PANTHER" id="PTHR30003:SF0">
    <property type="entry name" value="GLYCOLATE PERMEASE GLCA-RELATED"/>
    <property type="match status" value="1"/>
</dbReference>
<dbReference type="Pfam" id="PF02652">
    <property type="entry name" value="Lactate_perm"/>
    <property type="match status" value="1"/>
</dbReference>
<feature type="transmembrane region" description="Helical" evidence="7">
    <location>
        <begin position="327"/>
        <end position="344"/>
    </location>
</feature>
<feature type="transmembrane region" description="Helical" evidence="7">
    <location>
        <begin position="564"/>
        <end position="584"/>
    </location>
</feature>
<sequence>MASIVELLLAFAPLFVAGVLLVGFLWPATRAMPLAWLTAVLVGYTVWEMPVDWIAAASIGGAITALTILWIVFGALFLLYVLQQVGAFDRINRGFAAVSDDRRVQIVLLAFFLSTFIEGAAGFGTPAAVVAPLLLGLGFPGLAAVVVAIIGHIIAVTYGAVGTPIIIGIRNPLQAFEAPINGGGFTVVEFADQVAAWAATYHALVGFLMPLIAVMMAVYFFGEERTVRPAFEVAPLCLFAGIAFVVPYWISAWFLTAEFPSLIGSMVGGGITIAVLRAGYLLPDSHWEFPAQESWPDHWVGSVKPGGSNAPTDGGVDLAADMSLLKAWAPYVLLVVLLVVTRASDQISEAIGDASIGATVSDVSLLGTDVGNFTLGIVLGWSQILGTDIGNSIAWMSVPGFWLVVSALAAIPLYRMSGTQVRDALDETLEKLVSPLIALVFVIAMVQVMLQSGNPPGAELDGMIVVLARATADVLGPAYPFVAALIGALGAAMAGSNTVSNITFSGFQFEAAGEVGAPRQLVVGAQAVGGAIGNLVAIHNLVAALATVGLVGQEGRVMRLNFIVLLYYSLAVGVLAMLFSYVLFPTLF</sequence>
<feature type="transmembrane region" description="Helical" evidence="7">
    <location>
        <begin position="262"/>
        <end position="282"/>
    </location>
</feature>
<evidence type="ECO:0000256" key="2">
    <source>
        <dbReference type="ARBA" id="ARBA00022448"/>
    </source>
</evidence>
<accession>A0A4D6H8H7</accession>
<dbReference type="PRINTS" id="PR00173">
    <property type="entry name" value="EDTRNSPORT"/>
</dbReference>
<keyword evidence="4 7" id="KW-0812">Transmembrane</keyword>
<feature type="transmembrane region" description="Helical" evidence="7">
    <location>
        <begin position="103"/>
        <end position="125"/>
    </location>
</feature>
<keyword evidence="9" id="KW-1185">Reference proteome</keyword>
<evidence type="ECO:0000256" key="6">
    <source>
        <dbReference type="ARBA" id="ARBA00023136"/>
    </source>
</evidence>
<dbReference type="PANTHER" id="PTHR30003">
    <property type="entry name" value="L-LACTATE PERMEASE"/>
    <property type="match status" value="1"/>
</dbReference>
<keyword evidence="3" id="KW-1003">Cell membrane</keyword>
<evidence type="ECO:0000313" key="9">
    <source>
        <dbReference type="Proteomes" id="UP000296706"/>
    </source>
</evidence>
<proteinExistence type="predicted"/>
<gene>
    <name evidence="8" type="ORF">DV733_02530</name>
</gene>
<dbReference type="GeneID" id="39846706"/>
<feature type="transmembrane region" description="Helical" evidence="7">
    <location>
        <begin position="531"/>
        <end position="552"/>
    </location>
</feature>
<name>A0A4D6H8H7_9EURY</name>
<dbReference type="GO" id="GO:0015295">
    <property type="term" value="F:solute:proton symporter activity"/>
    <property type="evidence" value="ECO:0007669"/>
    <property type="project" value="TreeGrafter"/>
</dbReference>
<dbReference type="InterPro" id="IPR003804">
    <property type="entry name" value="Lactate_perm"/>
</dbReference>
<dbReference type="GO" id="GO:0015129">
    <property type="term" value="F:lactate transmembrane transporter activity"/>
    <property type="evidence" value="ECO:0007669"/>
    <property type="project" value="InterPro"/>
</dbReference>
<protein>
    <submittedName>
        <fullName evidence="8">L-lactate permease</fullName>
    </submittedName>
</protein>
<feature type="transmembrane region" description="Helical" evidence="7">
    <location>
        <begin position="356"/>
        <end position="381"/>
    </location>
</feature>
<dbReference type="STRING" id="1457250.GCA_000755225_02803"/>
<dbReference type="GO" id="GO:0005886">
    <property type="term" value="C:plasma membrane"/>
    <property type="evidence" value="ECO:0007669"/>
    <property type="project" value="UniProtKB-SubCell"/>
</dbReference>
<dbReference type="AlphaFoldDB" id="A0A4D6H8H7"/>
<feature type="transmembrane region" description="Helical" evidence="7">
    <location>
        <begin position="201"/>
        <end position="221"/>
    </location>
</feature>
<feature type="transmembrane region" description="Helical" evidence="7">
    <location>
        <begin position="55"/>
        <end position="82"/>
    </location>
</feature>
<keyword evidence="2" id="KW-0813">Transport</keyword>
<dbReference type="KEGG" id="hsn:DV733_02530"/>
<keyword evidence="5 7" id="KW-1133">Transmembrane helix</keyword>
<comment type="subcellular location">
    <subcellularLocation>
        <location evidence="1">Cell membrane</location>
        <topology evidence="1">Multi-pass membrane protein</topology>
    </subcellularLocation>
</comment>